<sequence>MRHATGTVEMGMDGQPLFSTDAPRLHLLSDQLHLRHIEEIRCHNVDPCVPHQVEMRRSVAEVEEPFFITPRQQGESLIWPLLDFSPQNAHLPPGIGHMPGVVLEIYTCPSFGDSELRSKLWVHLRGLVLLSEKEAADPTLFHRYSVVLLMCGEHYTLSKCLQTPIERPLNIALSKMVQPNTVRCSYSVVTACRLRWTQRALSQTNTAKMRVRGELEALQAALSEVTCFQTKKETVAARLEFLREERRRNLECQKRLTAIRDAAAAENSDLCWQMMSRYQDLKGFQNSLVGVKVELTGKRESLWATHNRLMQRRFHLVSQLNLIYPILKDSDGKWRIRGVHVPNAESYVGHDDVKLAVGFGYITHVIRMVASFLQIPLRYPVHFFGSRSTITDNIKVDLPKKERELPLYDRNRRSLHVDYAAYLVNKNIAQLRWYCGLPTQDLRATLPNLAALLENRQSLSWEKEKAWESPHSIAYTKPKSPALEASSLFSQMDMRPTFSISDSETLPRPTNLPVAFSASSENLTRIVEGVPGIRTRAYSTSLLCAPLGSVKISFSDVEPIPVVMGPTSEDYVESESLLSNDITKHCILIQDWAQDDSIRQDIDETLGIQEQSKLSSSFEEDSKEKNPTVENSWLPSQNSKQEPSLMEQVCALSLNEDFNECDKNLDEETDWCLGVLDRAPTWGTGTSDDPGESVTTLPPDQNPEASLSDRDSDGTGQKPTCLPHKEDSDAGSDILCKSESNPPEPIIERHLNDDSAMHASMPNPDLPADAISLTNPIPQSAPLSDSICDVPANNSPSHSGHSEPACSDPEGVHDAQARSDGDSSLPEVDLGNSLMDSSAAFDLFDHDMMSRLEAMSSDVSSFKFISTKQKRNVS</sequence>
<feature type="region of interest" description="Disordered" evidence="2">
    <location>
        <begin position="683"/>
        <end position="832"/>
    </location>
</feature>
<dbReference type="GO" id="GO:0032991">
    <property type="term" value="C:protein-containing complex"/>
    <property type="evidence" value="ECO:0007669"/>
    <property type="project" value="UniProtKB-ARBA"/>
</dbReference>
<dbReference type="EMBL" id="CAJPEV010003373">
    <property type="protein sequence ID" value="CAG0899613.1"/>
    <property type="molecule type" value="Genomic_DNA"/>
</dbReference>
<feature type="compositionally biased region" description="Polar residues" evidence="2">
    <location>
        <begin position="628"/>
        <end position="642"/>
    </location>
</feature>
<feature type="compositionally biased region" description="Polar residues" evidence="2">
    <location>
        <begin position="683"/>
        <end position="705"/>
    </location>
</feature>
<name>A0A7R9ABY4_9CRUS</name>
<evidence type="ECO:0000313" key="3">
    <source>
        <dbReference type="EMBL" id="CAD7251223.1"/>
    </source>
</evidence>
<evidence type="ECO:0008006" key="5">
    <source>
        <dbReference type="Google" id="ProtNLM"/>
    </source>
</evidence>
<feature type="compositionally biased region" description="Basic and acidic residues" evidence="2">
    <location>
        <begin position="746"/>
        <end position="756"/>
    </location>
</feature>
<dbReference type="InterPro" id="IPR018791">
    <property type="entry name" value="UV_resistance/autophagy_Atg14"/>
</dbReference>
<dbReference type="Proteomes" id="UP000677054">
    <property type="component" value="Unassembled WGS sequence"/>
</dbReference>
<feature type="compositionally biased region" description="Polar residues" evidence="2">
    <location>
        <begin position="772"/>
        <end position="783"/>
    </location>
</feature>
<dbReference type="PANTHER" id="PTHR15157:SF5">
    <property type="entry name" value="UV RADIATION RESISTANCE-ASSOCIATED GENE PROTEIN"/>
    <property type="match status" value="1"/>
</dbReference>
<feature type="compositionally biased region" description="Basic and acidic residues" evidence="2">
    <location>
        <begin position="810"/>
        <end position="821"/>
    </location>
</feature>
<dbReference type="GO" id="GO:0000323">
    <property type="term" value="C:lytic vacuole"/>
    <property type="evidence" value="ECO:0007669"/>
    <property type="project" value="TreeGrafter"/>
</dbReference>
<dbReference type="PANTHER" id="PTHR15157">
    <property type="entry name" value="UV RADIATION RESISTANCE-ASSOCIATED GENE PROTEIN"/>
    <property type="match status" value="1"/>
</dbReference>
<gene>
    <name evidence="3" type="ORF">DSTB1V02_LOCUS10990</name>
</gene>
<organism evidence="3">
    <name type="scientific">Darwinula stevensoni</name>
    <dbReference type="NCBI Taxonomy" id="69355"/>
    <lineage>
        <taxon>Eukaryota</taxon>
        <taxon>Metazoa</taxon>
        <taxon>Ecdysozoa</taxon>
        <taxon>Arthropoda</taxon>
        <taxon>Crustacea</taxon>
        <taxon>Oligostraca</taxon>
        <taxon>Ostracoda</taxon>
        <taxon>Podocopa</taxon>
        <taxon>Podocopida</taxon>
        <taxon>Darwinulocopina</taxon>
        <taxon>Darwinuloidea</taxon>
        <taxon>Darwinulidae</taxon>
        <taxon>Darwinula</taxon>
    </lineage>
</organism>
<protein>
    <recommendedName>
        <fullName evidence="5">UV radiation resistance associated protein</fullName>
    </recommendedName>
</protein>
<feature type="region of interest" description="Disordered" evidence="2">
    <location>
        <begin position="612"/>
        <end position="642"/>
    </location>
</feature>
<keyword evidence="1" id="KW-0175">Coiled coil</keyword>
<reference evidence="3" key="1">
    <citation type="submission" date="2020-11" db="EMBL/GenBank/DDBJ databases">
        <authorList>
            <person name="Tran Van P."/>
        </authorList>
    </citation>
    <scope>NUCLEOTIDE SEQUENCE</scope>
</reference>
<proteinExistence type="predicted"/>
<dbReference type="GO" id="GO:0000149">
    <property type="term" value="F:SNARE binding"/>
    <property type="evidence" value="ECO:0007669"/>
    <property type="project" value="TreeGrafter"/>
</dbReference>
<dbReference type="Pfam" id="PF10186">
    <property type="entry name" value="ATG14"/>
    <property type="match status" value="1"/>
</dbReference>
<evidence type="ECO:0000256" key="1">
    <source>
        <dbReference type="ARBA" id="ARBA00023054"/>
    </source>
</evidence>
<evidence type="ECO:0000313" key="4">
    <source>
        <dbReference type="Proteomes" id="UP000677054"/>
    </source>
</evidence>
<accession>A0A7R9ABY4</accession>
<dbReference type="GO" id="GO:0035493">
    <property type="term" value="P:SNARE complex assembly"/>
    <property type="evidence" value="ECO:0007669"/>
    <property type="project" value="TreeGrafter"/>
</dbReference>
<dbReference type="EMBL" id="LR902890">
    <property type="protein sequence ID" value="CAD7251223.1"/>
    <property type="molecule type" value="Genomic_DNA"/>
</dbReference>
<evidence type="ECO:0000256" key="2">
    <source>
        <dbReference type="SAM" id="MobiDB-lite"/>
    </source>
</evidence>
<dbReference type="AlphaFoldDB" id="A0A7R9ABY4"/>
<dbReference type="GO" id="GO:0005768">
    <property type="term" value="C:endosome"/>
    <property type="evidence" value="ECO:0007669"/>
    <property type="project" value="TreeGrafter"/>
</dbReference>
<keyword evidence="4" id="KW-1185">Reference proteome</keyword>
<dbReference type="OrthoDB" id="72772at2759"/>